<evidence type="ECO:0000313" key="3">
    <source>
        <dbReference type="Proteomes" id="UP000625711"/>
    </source>
</evidence>
<reference evidence="2" key="1">
    <citation type="submission" date="2020-08" db="EMBL/GenBank/DDBJ databases">
        <title>Genome sequencing and assembly of the red palm weevil Rhynchophorus ferrugineus.</title>
        <authorList>
            <person name="Dias G.B."/>
            <person name="Bergman C.M."/>
            <person name="Manee M."/>
        </authorList>
    </citation>
    <scope>NUCLEOTIDE SEQUENCE</scope>
    <source>
        <strain evidence="2">AA-2017</strain>
        <tissue evidence="2">Whole larva</tissue>
    </source>
</reference>
<evidence type="ECO:0000313" key="2">
    <source>
        <dbReference type="EMBL" id="KAF7285491.1"/>
    </source>
</evidence>
<keyword evidence="3" id="KW-1185">Reference proteome</keyword>
<name>A0A834MJL2_RHYFE</name>
<feature type="region of interest" description="Disordered" evidence="1">
    <location>
        <begin position="96"/>
        <end position="116"/>
    </location>
</feature>
<feature type="region of interest" description="Disordered" evidence="1">
    <location>
        <begin position="132"/>
        <end position="155"/>
    </location>
</feature>
<sequence>MIQMFNTPRWSYRWGLRTAITILLLACYDDGGIAVESSLLYRIKVGNQRKRNTTMGGSDSESEKATNLGWRDRINLPWVDRTHSLYGVREAYAKRRPSTERYGQKHTKDVQGLFSGSPRSIKENIVVVEVTTTKNGKNGGTENAPKETWQSLSSQ</sequence>
<dbReference type="EMBL" id="JAACXV010000053">
    <property type="protein sequence ID" value="KAF7285491.1"/>
    <property type="molecule type" value="Genomic_DNA"/>
</dbReference>
<gene>
    <name evidence="2" type="ORF">GWI33_010589</name>
</gene>
<proteinExistence type="predicted"/>
<feature type="compositionally biased region" description="Basic and acidic residues" evidence="1">
    <location>
        <begin position="96"/>
        <end position="109"/>
    </location>
</feature>
<accession>A0A834MJL2</accession>
<evidence type="ECO:0000256" key="1">
    <source>
        <dbReference type="SAM" id="MobiDB-lite"/>
    </source>
</evidence>
<organism evidence="2 3">
    <name type="scientific">Rhynchophorus ferrugineus</name>
    <name type="common">Red palm weevil</name>
    <name type="synonym">Curculio ferrugineus</name>
    <dbReference type="NCBI Taxonomy" id="354439"/>
    <lineage>
        <taxon>Eukaryota</taxon>
        <taxon>Metazoa</taxon>
        <taxon>Ecdysozoa</taxon>
        <taxon>Arthropoda</taxon>
        <taxon>Hexapoda</taxon>
        <taxon>Insecta</taxon>
        <taxon>Pterygota</taxon>
        <taxon>Neoptera</taxon>
        <taxon>Endopterygota</taxon>
        <taxon>Coleoptera</taxon>
        <taxon>Polyphaga</taxon>
        <taxon>Cucujiformia</taxon>
        <taxon>Curculionidae</taxon>
        <taxon>Dryophthorinae</taxon>
        <taxon>Rhynchophorus</taxon>
    </lineage>
</organism>
<dbReference type="AlphaFoldDB" id="A0A834MJL2"/>
<dbReference type="Proteomes" id="UP000625711">
    <property type="component" value="Unassembled WGS sequence"/>
</dbReference>
<protein>
    <submittedName>
        <fullName evidence="2">Uncharacterized protein</fullName>
    </submittedName>
</protein>
<comment type="caution">
    <text evidence="2">The sequence shown here is derived from an EMBL/GenBank/DDBJ whole genome shotgun (WGS) entry which is preliminary data.</text>
</comment>